<dbReference type="PROSITE" id="PS50056">
    <property type="entry name" value="TYR_PHOSPHATASE_2"/>
    <property type="match status" value="1"/>
</dbReference>
<feature type="compositionally biased region" description="Basic residues" evidence="5">
    <location>
        <begin position="14"/>
        <end position="24"/>
    </location>
</feature>
<dbReference type="CDD" id="cd14498">
    <property type="entry name" value="DSP"/>
    <property type="match status" value="1"/>
</dbReference>
<dbReference type="PROSITE" id="PS50054">
    <property type="entry name" value="TYR_PHOSPHATASE_DUAL"/>
    <property type="match status" value="1"/>
</dbReference>
<evidence type="ECO:0000256" key="3">
    <source>
        <dbReference type="ARBA" id="ARBA00022801"/>
    </source>
</evidence>
<proteinExistence type="inferred from homology"/>
<keyword evidence="4" id="KW-0904">Protein phosphatase</keyword>
<accession>A0AA35SBY6</accession>
<comment type="similarity">
    <text evidence="1">Belongs to the protein-tyrosine phosphatase family. Non-receptor class dual specificity subfamily.</text>
</comment>
<dbReference type="InterPro" id="IPR029021">
    <property type="entry name" value="Prot-tyrosine_phosphatase-like"/>
</dbReference>
<dbReference type="Gene3D" id="3.90.190.10">
    <property type="entry name" value="Protein tyrosine phosphatase superfamily"/>
    <property type="match status" value="1"/>
</dbReference>
<dbReference type="InterPro" id="IPR000387">
    <property type="entry name" value="Tyr_Pase_dom"/>
</dbReference>
<evidence type="ECO:0000259" key="6">
    <source>
        <dbReference type="PROSITE" id="PS50054"/>
    </source>
</evidence>
<dbReference type="EC" id="3.1.3.48" evidence="2"/>
<evidence type="ECO:0000256" key="4">
    <source>
        <dbReference type="ARBA" id="ARBA00022912"/>
    </source>
</evidence>
<dbReference type="AlphaFoldDB" id="A0AA35SBY6"/>
<dbReference type="PANTHER" id="PTHR10159">
    <property type="entry name" value="DUAL SPECIFICITY PROTEIN PHOSPHATASE"/>
    <property type="match status" value="1"/>
</dbReference>
<reference evidence="8" key="1">
    <citation type="submission" date="2023-03" db="EMBL/GenBank/DDBJ databases">
        <authorList>
            <person name="Steffen K."/>
            <person name="Cardenas P."/>
        </authorList>
    </citation>
    <scope>NUCLEOTIDE SEQUENCE</scope>
</reference>
<feature type="region of interest" description="Disordered" evidence="5">
    <location>
        <begin position="1"/>
        <end position="37"/>
    </location>
</feature>
<dbReference type="SMART" id="SM00195">
    <property type="entry name" value="DSPc"/>
    <property type="match status" value="1"/>
</dbReference>
<sequence>MGSGGSKRGGPAGSKKKKAKKGKKVVQPVAAPPEETTVTVDVLVDNGATAAAENGTIQNEKTAAGENGATAGEKDGATTAATTLTVDPPPVTLRQKNPQSSARAANRTSFYETVDAAEVLPHLVMGNLASARNTGFLRGKHVAFVLDLTTDGEVPAGNKSGPFLKDMGIQHFHVGIEDDEDEEISGHFDTCFEFINKASKTKAENATEGRKRHSAPGTHKTVLVHSNYGLSRTSAIVLAYLMREKQWSLREAHEHLQKCHAAAKPNDGFVVQLLRYEQELQGTMSMTLKDFYKHP</sequence>
<dbReference type="GO" id="GO:0043409">
    <property type="term" value="P:negative regulation of MAPK cascade"/>
    <property type="evidence" value="ECO:0007669"/>
    <property type="project" value="TreeGrafter"/>
</dbReference>
<keyword evidence="9" id="KW-1185">Reference proteome</keyword>
<evidence type="ECO:0000256" key="2">
    <source>
        <dbReference type="ARBA" id="ARBA00013064"/>
    </source>
</evidence>
<evidence type="ECO:0000259" key="7">
    <source>
        <dbReference type="PROSITE" id="PS50056"/>
    </source>
</evidence>
<organism evidence="8 9">
    <name type="scientific">Geodia barretti</name>
    <name type="common">Barrett's horny sponge</name>
    <dbReference type="NCBI Taxonomy" id="519541"/>
    <lineage>
        <taxon>Eukaryota</taxon>
        <taxon>Metazoa</taxon>
        <taxon>Porifera</taxon>
        <taxon>Demospongiae</taxon>
        <taxon>Heteroscleromorpha</taxon>
        <taxon>Tetractinellida</taxon>
        <taxon>Astrophorina</taxon>
        <taxon>Geodiidae</taxon>
        <taxon>Geodia</taxon>
    </lineage>
</organism>
<feature type="compositionally biased region" description="Gly residues" evidence="5">
    <location>
        <begin position="1"/>
        <end position="12"/>
    </location>
</feature>
<dbReference type="EMBL" id="CASHTH010002178">
    <property type="protein sequence ID" value="CAI8025761.1"/>
    <property type="molecule type" value="Genomic_DNA"/>
</dbReference>
<evidence type="ECO:0000313" key="9">
    <source>
        <dbReference type="Proteomes" id="UP001174909"/>
    </source>
</evidence>
<evidence type="ECO:0000256" key="1">
    <source>
        <dbReference type="ARBA" id="ARBA00008601"/>
    </source>
</evidence>
<evidence type="ECO:0000256" key="5">
    <source>
        <dbReference type="SAM" id="MobiDB-lite"/>
    </source>
</evidence>
<dbReference type="Pfam" id="PF00782">
    <property type="entry name" value="DSPc"/>
    <property type="match status" value="1"/>
</dbReference>
<feature type="domain" description="Tyrosine specific protein phosphatases" evidence="7">
    <location>
        <begin position="192"/>
        <end position="258"/>
    </location>
</feature>
<dbReference type="GO" id="GO:0005737">
    <property type="term" value="C:cytoplasm"/>
    <property type="evidence" value="ECO:0007669"/>
    <property type="project" value="TreeGrafter"/>
</dbReference>
<feature type="compositionally biased region" description="Low complexity" evidence="5">
    <location>
        <begin position="25"/>
        <end position="37"/>
    </location>
</feature>
<feature type="domain" description="Tyrosine-protein phosphatase" evidence="6">
    <location>
        <begin position="115"/>
        <end position="282"/>
    </location>
</feature>
<protein>
    <recommendedName>
        <fullName evidence="2">protein-tyrosine-phosphatase</fullName>
        <ecNumber evidence="2">3.1.3.48</ecNumber>
    </recommendedName>
</protein>
<dbReference type="SUPFAM" id="SSF52799">
    <property type="entry name" value="(Phosphotyrosine protein) phosphatases II"/>
    <property type="match status" value="1"/>
</dbReference>
<comment type="caution">
    <text evidence="8">The sequence shown here is derived from an EMBL/GenBank/DDBJ whole genome shotgun (WGS) entry which is preliminary data.</text>
</comment>
<dbReference type="GO" id="GO:0004725">
    <property type="term" value="F:protein tyrosine phosphatase activity"/>
    <property type="evidence" value="ECO:0007669"/>
    <property type="project" value="UniProtKB-EC"/>
</dbReference>
<dbReference type="InterPro" id="IPR020422">
    <property type="entry name" value="TYR_PHOSPHATASE_DUAL_dom"/>
</dbReference>
<dbReference type="Proteomes" id="UP001174909">
    <property type="component" value="Unassembled WGS sequence"/>
</dbReference>
<dbReference type="PANTHER" id="PTHR10159:SF519">
    <property type="entry name" value="DUAL SPECIFICITY PROTEIN PHOSPHATASE MPK3"/>
    <property type="match status" value="1"/>
</dbReference>
<name>A0AA35SBY6_GEOBA</name>
<gene>
    <name evidence="8" type="ORF">GBAR_LOCUS14859</name>
</gene>
<keyword evidence="3" id="KW-0378">Hydrolase</keyword>
<feature type="region of interest" description="Disordered" evidence="5">
    <location>
        <begin position="50"/>
        <end position="88"/>
    </location>
</feature>
<feature type="compositionally biased region" description="Low complexity" evidence="5">
    <location>
        <begin position="60"/>
        <end position="86"/>
    </location>
</feature>
<dbReference type="InterPro" id="IPR000340">
    <property type="entry name" value="Dual-sp_phosphatase_cat-dom"/>
</dbReference>
<evidence type="ECO:0000313" key="8">
    <source>
        <dbReference type="EMBL" id="CAI8025761.1"/>
    </source>
</evidence>